<keyword evidence="4" id="KW-1185">Reference proteome</keyword>
<evidence type="ECO:0000313" key="3">
    <source>
        <dbReference type="EMBL" id="TSA79062.1"/>
    </source>
</evidence>
<evidence type="ECO:0000259" key="2">
    <source>
        <dbReference type="Pfam" id="PF00582"/>
    </source>
</evidence>
<dbReference type="Gene3D" id="3.40.50.620">
    <property type="entry name" value="HUPs"/>
    <property type="match status" value="1"/>
</dbReference>
<dbReference type="PRINTS" id="PR01438">
    <property type="entry name" value="UNVRSLSTRESS"/>
</dbReference>
<dbReference type="Pfam" id="PF00582">
    <property type="entry name" value="Usp"/>
    <property type="match status" value="1"/>
</dbReference>
<reference evidence="3 4" key="1">
    <citation type="submission" date="2019-07" db="EMBL/GenBank/DDBJ databases">
        <title>Deinococcus detaillus sp. nov., isolated from humus soil in Antarctica.</title>
        <authorList>
            <person name="Zhang K."/>
        </authorList>
    </citation>
    <scope>NUCLEOTIDE SEQUENCE [LARGE SCALE GENOMIC DNA]</scope>
    <source>
        <strain evidence="3 4">H1</strain>
    </source>
</reference>
<organism evidence="3 4">
    <name type="scientific">Deinococcus detaillensis</name>
    <dbReference type="NCBI Taxonomy" id="2592048"/>
    <lineage>
        <taxon>Bacteria</taxon>
        <taxon>Thermotogati</taxon>
        <taxon>Deinococcota</taxon>
        <taxon>Deinococci</taxon>
        <taxon>Deinococcales</taxon>
        <taxon>Deinococcaceae</taxon>
        <taxon>Deinococcus</taxon>
    </lineage>
</organism>
<comment type="similarity">
    <text evidence="1">Belongs to the universal stress protein A family.</text>
</comment>
<dbReference type="PANTHER" id="PTHR46268">
    <property type="entry name" value="STRESS RESPONSE PROTEIN NHAX"/>
    <property type="match status" value="1"/>
</dbReference>
<dbReference type="PANTHER" id="PTHR46268:SF15">
    <property type="entry name" value="UNIVERSAL STRESS PROTEIN HP_0031"/>
    <property type="match status" value="1"/>
</dbReference>
<dbReference type="SUPFAM" id="SSF52402">
    <property type="entry name" value="Adenine nucleotide alpha hydrolases-like"/>
    <property type="match status" value="1"/>
</dbReference>
<evidence type="ECO:0000256" key="1">
    <source>
        <dbReference type="ARBA" id="ARBA00008791"/>
    </source>
</evidence>
<dbReference type="InterPro" id="IPR006015">
    <property type="entry name" value="Universal_stress_UspA"/>
</dbReference>
<name>A0A553UFU9_9DEIO</name>
<dbReference type="Proteomes" id="UP000316092">
    <property type="component" value="Unassembled WGS sequence"/>
</dbReference>
<dbReference type="RefSeq" id="WP_143722252.1">
    <property type="nucleotide sequence ID" value="NZ_VKDB01000051.1"/>
</dbReference>
<feature type="domain" description="UspA" evidence="2">
    <location>
        <begin position="1"/>
        <end position="144"/>
    </location>
</feature>
<dbReference type="InterPro" id="IPR014729">
    <property type="entry name" value="Rossmann-like_a/b/a_fold"/>
</dbReference>
<dbReference type="CDD" id="cd00293">
    <property type="entry name" value="USP-like"/>
    <property type="match status" value="1"/>
</dbReference>
<comment type="caution">
    <text evidence="3">The sequence shown here is derived from an EMBL/GenBank/DDBJ whole genome shotgun (WGS) entry which is preliminary data.</text>
</comment>
<accession>A0A553UFU9</accession>
<dbReference type="AlphaFoldDB" id="A0A553UFU9"/>
<dbReference type="EMBL" id="VKDB01000051">
    <property type="protein sequence ID" value="TSA79062.1"/>
    <property type="molecule type" value="Genomic_DNA"/>
</dbReference>
<protein>
    <submittedName>
        <fullName evidence="3">Universal stress protein</fullName>
    </submittedName>
</protein>
<dbReference type="InterPro" id="IPR006016">
    <property type="entry name" value="UspA"/>
</dbReference>
<proteinExistence type="inferred from homology"/>
<evidence type="ECO:0000313" key="4">
    <source>
        <dbReference type="Proteomes" id="UP000316092"/>
    </source>
</evidence>
<dbReference type="OrthoDB" id="5564966at2"/>
<sequence length="169" mass="18346">MFDHILVPIDGSPLTAFTLPVVADLARRHNSSVTLLYVSPRPAVTYGEPTSSYDPAEDRRRMQAKGLQRLEVAHTALKYPTAELLYVDDGAPEMAQAIADVAQRQGVALVVMGSHGRSGLAHFKRGSITEGVMRRVEVPVLVVRTPKSAASMLDRADAWQTLPTPEVCA</sequence>
<gene>
    <name evidence="3" type="ORF">FNU79_18395</name>
</gene>